<evidence type="ECO:0000313" key="5">
    <source>
        <dbReference type="EMBL" id="CAA9555604.1"/>
    </source>
</evidence>
<dbReference type="EC" id="3.1.4.-" evidence="2"/>
<evidence type="ECO:0000259" key="4">
    <source>
        <dbReference type="Pfam" id="PF12850"/>
    </source>
</evidence>
<dbReference type="NCBIfam" id="TIGR00040">
    <property type="entry name" value="yfcE"/>
    <property type="match status" value="1"/>
</dbReference>
<feature type="region of interest" description="Disordered" evidence="3">
    <location>
        <begin position="1"/>
        <end position="23"/>
    </location>
</feature>
<keyword evidence="2" id="KW-0479">Metal-binding</keyword>
<dbReference type="InterPro" id="IPR000979">
    <property type="entry name" value="Phosphodiesterase_MJ0936/Vps29"/>
</dbReference>
<proteinExistence type="inferred from homology"/>
<dbReference type="Pfam" id="PF12850">
    <property type="entry name" value="Metallophos_2"/>
    <property type="match status" value="1"/>
</dbReference>
<dbReference type="PANTHER" id="PTHR11124">
    <property type="entry name" value="VACUOLAR SORTING PROTEIN VPS29"/>
    <property type="match status" value="1"/>
</dbReference>
<dbReference type="Gene3D" id="3.60.21.10">
    <property type="match status" value="1"/>
</dbReference>
<dbReference type="InterPro" id="IPR024654">
    <property type="entry name" value="Calcineurin-like_PHP_lpxH"/>
</dbReference>
<sequence>MSNGHPSNDPGAGPTTERRRFEPPLRIGVIGDTHIYPRSRRQLPDAVIELFQRADPGLIVHLGDVNTRSVLDDLAYLAPLIAVHGNNDDDELQVLLPRETSFTVGVHRFGVIHGHGGRSARQVARETFAGKEDCALFGHSHQPLIEQVGDLLLFNPGSATDRRWHDHFGVGIIDVTAERIDPEPIPYTSPDHLANISISAM</sequence>
<evidence type="ECO:0000256" key="1">
    <source>
        <dbReference type="ARBA" id="ARBA00008950"/>
    </source>
</evidence>
<gene>
    <name evidence="5" type="ORF">AVDCRST_MAG87-1187</name>
</gene>
<dbReference type="InterPro" id="IPR029052">
    <property type="entry name" value="Metallo-depent_PP-like"/>
</dbReference>
<protein>
    <recommendedName>
        <fullName evidence="2">Phosphoesterase</fullName>
        <ecNumber evidence="2">3.1.4.-</ecNumber>
    </recommendedName>
</protein>
<accession>A0A6J4UNU3</accession>
<dbReference type="GO" id="GO:0016787">
    <property type="term" value="F:hydrolase activity"/>
    <property type="evidence" value="ECO:0007669"/>
    <property type="project" value="UniProtKB-UniRule"/>
</dbReference>
<dbReference type="GO" id="GO:0046872">
    <property type="term" value="F:metal ion binding"/>
    <property type="evidence" value="ECO:0007669"/>
    <property type="project" value="UniProtKB-KW"/>
</dbReference>
<comment type="cofactor">
    <cofactor evidence="2">
        <name>a divalent metal cation</name>
        <dbReference type="ChEBI" id="CHEBI:60240"/>
    </cofactor>
</comment>
<dbReference type="AlphaFoldDB" id="A0A6J4UNU3"/>
<evidence type="ECO:0000256" key="2">
    <source>
        <dbReference type="RuleBase" id="RU362039"/>
    </source>
</evidence>
<organism evidence="5">
    <name type="scientific">uncultured Thermomicrobiales bacterium</name>
    <dbReference type="NCBI Taxonomy" id="1645740"/>
    <lineage>
        <taxon>Bacteria</taxon>
        <taxon>Pseudomonadati</taxon>
        <taxon>Thermomicrobiota</taxon>
        <taxon>Thermomicrobia</taxon>
        <taxon>Thermomicrobiales</taxon>
        <taxon>environmental samples</taxon>
    </lineage>
</organism>
<feature type="domain" description="Calcineurin-like phosphoesterase" evidence="4">
    <location>
        <begin position="25"/>
        <end position="176"/>
    </location>
</feature>
<reference evidence="5" key="1">
    <citation type="submission" date="2020-02" db="EMBL/GenBank/DDBJ databases">
        <authorList>
            <person name="Meier V. D."/>
        </authorList>
    </citation>
    <scope>NUCLEOTIDE SEQUENCE</scope>
    <source>
        <strain evidence="5">AVDCRST_MAG87</strain>
    </source>
</reference>
<dbReference type="SUPFAM" id="SSF56300">
    <property type="entry name" value="Metallo-dependent phosphatases"/>
    <property type="match status" value="1"/>
</dbReference>
<dbReference type="EMBL" id="CADCWJ010000271">
    <property type="protein sequence ID" value="CAA9555604.1"/>
    <property type="molecule type" value="Genomic_DNA"/>
</dbReference>
<comment type="similarity">
    <text evidence="1 2">Belongs to the metallophosphoesterase superfamily. YfcE family.</text>
</comment>
<evidence type="ECO:0000256" key="3">
    <source>
        <dbReference type="SAM" id="MobiDB-lite"/>
    </source>
</evidence>
<name>A0A6J4UNU3_9BACT</name>